<dbReference type="OMA" id="GNVMDHL"/>
<dbReference type="AlphaFoldDB" id="A0A3G3IHE6"/>
<dbReference type="EMBL" id="CP017686">
    <property type="protein sequence ID" value="AYQ55256.1"/>
    <property type="molecule type" value="Genomic_DNA"/>
</dbReference>
<dbReference type="Proteomes" id="UP000273278">
    <property type="component" value="Chromosome"/>
</dbReference>
<evidence type="ECO:0000313" key="3">
    <source>
        <dbReference type="Proteomes" id="UP000273278"/>
    </source>
</evidence>
<dbReference type="InterPro" id="IPR041414">
    <property type="entry name" value="Raco-like_middle"/>
</dbReference>
<gene>
    <name evidence="2" type="ORF">BKD89_05500</name>
</gene>
<proteinExistence type="predicted"/>
<feature type="domain" description="4Fe-4S ferredoxin-type" evidence="1">
    <location>
        <begin position="506"/>
        <end position="537"/>
    </location>
</feature>
<protein>
    <submittedName>
        <fullName evidence="2">4Fe-4S ferredoxin</fullName>
    </submittedName>
</protein>
<dbReference type="Pfam" id="PF12838">
    <property type="entry name" value="Fer4_7"/>
    <property type="match status" value="1"/>
</dbReference>
<dbReference type="SUPFAM" id="SSF53067">
    <property type="entry name" value="Actin-like ATPase domain"/>
    <property type="match status" value="1"/>
</dbReference>
<dbReference type="InterPro" id="IPR017900">
    <property type="entry name" value="4Fe4S_Fe_S_CS"/>
</dbReference>
<dbReference type="PANTHER" id="PTHR42895:SF2">
    <property type="entry name" value="IRON-SULFUR CLUSTER PROTEIN"/>
    <property type="match status" value="1"/>
</dbReference>
<accession>A0A3G3IHE6</accession>
<dbReference type="RefSeq" id="WP_048097828.1">
    <property type="nucleotide sequence ID" value="NZ_CAYARL010000026.1"/>
</dbReference>
<dbReference type="SUPFAM" id="SSF54862">
    <property type="entry name" value="4Fe-4S ferredoxins"/>
    <property type="match status" value="1"/>
</dbReference>
<dbReference type="Gene3D" id="3.30.420.480">
    <property type="entry name" value="Domain of unknown function (DUF4445)"/>
    <property type="match status" value="1"/>
</dbReference>
<dbReference type="GO" id="GO:0016491">
    <property type="term" value="F:oxidoreductase activity"/>
    <property type="evidence" value="ECO:0007669"/>
    <property type="project" value="UniProtKB-ARBA"/>
</dbReference>
<dbReference type="InterPro" id="IPR017896">
    <property type="entry name" value="4Fe4S_Fe-S-bd"/>
</dbReference>
<dbReference type="InterPro" id="IPR026339">
    <property type="entry name" value="RamA_corrin_act"/>
</dbReference>
<dbReference type="PROSITE" id="PS51379">
    <property type="entry name" value="4FE4S_FER_2"/>
    <property type="match status" value="2"/>
</dbReference>
<reference evidence="2 3" key="1">
    <citation type="submission" date="2016-10" db="EMBL/GenBank/DDBJ databases">
        <title>Complete genome of the TMA-utilizing, human hosted archaeon Methanomethylophilus alvus Gen. nov, sp. nov., strain Mx-05, derived from a pure culture.</title>
        <authorList>
            <person name="Brugere J.-F."/>
            <person name="Ben Hania W."/>
            <person name="Chaudhary P.P."/>
            <person name="Gaci N."/>
            <person name="Borrel G."/>
            <person name="Cao Van Tuat L."/>
            <person name="Fardeau M.-L."/>
            <person name="Harris H.M.B."/>
            <person name="O'Toole P.W."/>
            <person name="Ollivier B."/>
        </authorList>
    </citation>
    <scope>NUCLEOTIDE SEQUENCE [LARGE SCALE GENOMIC DNA]</scope>
    <source>
        <strain evidence="2 3">Mx-05</strain>
    </source>
</reference>
<dbReference type="GeneID" id="41321900"/>
<dbReference type="Pfam" id="PF14574">
    <property type="entry name" value="RACo_C_ter"/>
    <property type="match status" value="1"/>
</dbReference>
<organism evidence="2 3">
    <name type="scientific">Methanomethylophilus alvi</name>
    <dbReference type="NCBI Taxonomy" id="1291540"/>
    <lineage>
        <taxon>Archaea</taxon>
        <taxon>Methanobacteriati</taxon>
        <taxon>Thermoplasmatota</taxon>
        <taxon>Thermoplasmata</taxon>
        <taxon>Methanomassiliicoccales</taxon>
        <taxon>Methanomethylophilaceae</taxon>
        <taxon>Methanomethylophilus</taxon>
    </lineage>
</organism>
<feature type="domain" description="4Fe-4S ferredoxin-type" evidence="1">
    <location>
        <begin position="473"/>
        <end position="502"/>
    </location>
</feature>
<dbReference type="PANTHER" id="PTHR42895">
    <property type="entry name" value="IRON-SULFUR CLUSTER-BINDING PROTEIN-RELATED"/>
    <property type="match status" value="1"/>
</dbReference>
<dbReference type="Pfam" id="PF17651">
    <property type="entry name" value="Raco_middle"/>
    <property type="match status" value="1"/>
</dbReference>
<name>A0A3G3IHE6_9ARCH</name>
<dbReference type="Gene3D" id="3.30.70.20">
    <property type="match status" value="1"/>
</dbReference>
<dbReference type="InterPro" id="IPR042259">
    <property type="entry name" value="Raco-like_middle_sf"/>
</dbReference>
<evidence type="ECO:0000313" key="2">
    <source>
        <dbReference type="EMBL" id="AYQ55256.1"/>
    </source>
</evidence>
<dbReference type="PROSITE" id="PS00198">
    <property type="entry name" value="4FE4S_FER_1"/>
    <property type="match status" value="1"/>
</dbReference>
<dbReference type="InterPro" id="IPR027980">
    <property type="entry name" value="RACo_C"/>
</dbReference>
<evidence type="ECO:0000259" key="1">
    <source>
        <dbReference type="PROSITE" id="PS51379"/>
    </source>
</evidence>
<dbReference type="InterPro" id="IPR052911">
    <property type="entry name" value="Corrinoid_activation_enz"/>
</dbReference>
<dbReference type="NCBIfam" id="TIGR04270">
    <property type="entry name" value="Rama_corrin_act"/>
    <property type="match status" value="1"/>
</dbReference>
<sequence length="541" mass="58143">MTEYGIALDIGTSGLRCQAIDLETGETVATAITQRHPIPGMNVIDHVNFALKSGEDVANKLLIGCANQLFASLGIDLSKVKRVGVCGNTFQMSLFQNIEIRDLAYAGENMLRELGVVPPKRDGAILKASDMGLLGMPDAEVIIPPAVRHEIGADAIAMLLITGVADSKEPCLVVDYGTNAEMALICGDGRIITGSAAAGPAMEGQEIERGMLAAPGAISDVDIDGDGWKCTVLDQSMIDRDGDTVDPMTGRSLKKGEAEAIGITGTGTVAALYNGIKTGIIVPPKINTEDGKLHLQNGIDITSHDVDEAGKAIGAMRAGFLTLLHEAGMWTGDVKIAYMSGASGLYVDAIKALGIGMVVPGATRLIQFGNTSIEMARRIAMGKVNMDDLKSFAQKLKAEHCMFATSETFKQLYSIEYAVWCTSMPMSMYNEMLDVYQLPHLSEPSEEVTVERRSMTDLPDTDKCPVKVFESGTYLTYEVEGCIFCKKCVKECPEKALDMVKKGDKVYCRVSSDRCGGTACRRCERACPKNVLHLDLAKVEQ</sequence>
<dbReference type="InterPro" id="IPR043129">
    <property type="entry name" value="ATPase_NBD"/>
</dbReference>